<feature type="transmembrane region" description="Helical" evidence="6">
    <location>
        <begin position="237"/>
        <end position="259"/>
    </location>
</feature>
<feature type="transmembrane region" description="Helical" evidence="6">
    <location>
        <begin position="548"/>
        <end position="568"/>
    </location>
</feature>
<dbReference type="CDD" id="cd17323">
    <property type="entry name" value="MFS_Tpo1_MDR_like"/>
    <property type="match status" value="1"/>
</dbReference>
<feature type="domain" description="Major facilitator superfamily (MFS) profile" evidence="7">
    <location>
        <begin position="145"/>
        <end position="575"/>
    </location>
</feature>
<evidence type="ECO:0000259" key="7">
    <source>
        <dbReference type="PROSITE" id="PS50850"/>
    </source>
</evidence>
<keyword evidence="4 6" id="KW-0472">Membrane</keyword>
<evidence type="ECO:0000256" key="2">
    <source>
        <dbReference type="ARBA" id="ARBA00022692"/>
    </source>
</evidence>
<feature type="transmembrane region" description="Helical" evidence="6">
    <location>
        <begin position="369"/>
        <end position="394"/>
    </location>
</feature>
<dbReference type="Gene3D" id="1.20.1250.20">
    <property type="entry name" value="MFS general substrate transporter like domains"/>
    <property type="match status" value="1"/>
</dbReference>
<dbReference type="PANTHER" id="PTHR23502:SF33">
    <property type="entry name" value="MAJOR FACILITATOR SUPERFAMILY (MFS) PROFILE DOMAIN-CONTAINING PROTEIN-RELATED"/>
    <property type="match status" value="1"/>
</dbReference>
<dbReference type="PROSITE" id="PS50850">
    <property type="entry name" value="MFS"/>
    <property type="match status" value="1"/>
</dbReference>
<protein>
    <recommendedName>
        <fullName evidence="7">Major facilitator superfamily (MFS) profile domain-containing protein</fullName>
    </recommendedName>
</protein>
<evidence type="ECO:0000313" key="9">
    <source>
        <dbReference type="Proteomes" id="UP001642482"/>
    </source>
</evidence>
<evidence type="ECO:0000256" key="3">
    <source>
        <dbReference type="ARBA" id="ARBA00022989"/>
    </source>
</evidence>
<gene>
    <name evidence="8" type="ORF">SEUCBS140593_006981</name>
</gene>
<feature type="transmembrane region" description="Helical" evidence="6">
    <location>
        <begin position="455"/>
        <end position="474"/>
    </location>
</feature>
<sequence>MGLLGKKSEADLPNQPPQARAETTETDTTKLSQNTTQVVDLSEKPVGIELEKPAHDADAELQLDSKRPLPVLESAENDGRQLDSDENALDIDLEDNGSGSSEATAGANGGEPLALMDLEHGLVGWESVDDPANPRNFPRWKKFYIMIMMGIISTLSPLASSMVAPGIAATMAELHESSQIIGSFMVTIYVLGYAIGPLFLGPLSEVYGRYPVVILATWFFCAWLLGGALAPSMPSLIVMRLFAGIGGSAVMTIAPAMVADLFPVEKRAFTMSLITMAQSVGPAVGPICGGFIAEYLGWRWAYWLLLIVAGATNAGLTVYMPETYAPVVLQKKANRLRKTLGRQDLYPLLNRKMSTKDVLLRSIIRPIKLLTISVIASLLSFYTATMYGILYLMFTTIPTVFGGVYGWNTSISGLAYAPFGIGMVLGLMLIMATNDRTIAKLTKQNNNVYEPEMRLPHCVYYATCVPISLFWYGWSTQEQVHWSCPIIGLLLFGIGMIGIFIPVVTYLVDAFTPFAASAVAANRTAMSIMGAFLPLAGSPLYASLDYGVGNTVLGVIALVMTPLPIIFYKFGGTIRRRWPVDL</sequence>
<evidence type="ECO:0000313" key="8">
    <source>
        <dbReference type="EMBL" id="CAK7228637.1"/>
    </source>
</evidence>
<name>A0ABP0C9B2_9PEZI</name>
<dbReference type="InterPro" id="IPR011701">
    <property type="entry name" value="MFS"/>
</dbReference>
<accession>A0ABP0C9B2</accession>
<evidence type="ECO:0000256" key="4">
    <source>
        <dbReference type="ARBA" id="ARBA00023136"/>
    </source>
</evidence>
<dbReference type="PRINTS" id="PR01036">
    <property type="entry name" value="TCRTETB"/>
</dbReference>
<evidence type="ECO:0000256" key="6">
    <source>
        <dbReference type="SAM" id="Phobius"/>
    </source>
</evidence>
<dbReference type="EMBL" id="CAWUHD010000080">
    <property type="protein sequence ID" value="CAK7228637.1"/>
    <property type="molecule type" value="Genomic_DNA"/>
</dbReference>
<dbReference type="Pfam" id="PF07690">
    <property type="entry name" value="MFS_1"/>
    <property type="match status" value="1"/>
</dbReference>
<feature type="transmembrane region" description="Helical" evidence="6">
    <location>
        <begin position="486"/>
        <end position="508"/>
    </location>
</feature>
<dbReference type="SUPFAM" id="SSF103473">
    <property type="entry name" value="MFS general substrate transporter"/>
    <property type="match status" value="1"/>
</dbReference>
<keyword evidence="3 6" id="KW-1133">Transmembrane helix</keyword>
<dbReference type="PANTHER" id="PTHR23502">
    <property type="entry name" value="MAJOR FACILITATOR SUPERFAMILY"/>
    <property type="match status" value="1"/>
</dbReference>
<comment type="caution">
    <text evidence="8">The sequence shown here is derived from an EMBL/GenBank/DDBJ whole genome shotgun (WGS) entry which is preliminary data.</text>
</comment>
<organism evidence="8 9">
    <name type="scientific">Sporothrix eucalyptigena</name>
    <dbReference type="NCBI Taxonomy" id="1812306"/>
    <lineage>
        <taxon>Eukaryota</taxon>
        <taxon>Fungi</taxon>
        <taxon>Dikarya</taxon>
        <taxon>Ascomycota</taxon>
        <taxon>Pezizomycotina</taxon>
        <taxon>Sordariomycetes</taxon>
        <taxon>Sordariomycetidae</taxon>
        <taxon>Ophiostomatales</taxon>
        <taxon>Ophiostomataceae</taxon>
        <taxon>Sporothrix</taxon>
    </lineage>
</organism>
<proteinExistence type="predicted"/>
<comment type="subcellular location">
    <subcellularLocation>
        <location evidence="1">Membrane</location>
        <topology evidence="1">Multi-pass membrane protein</topology>
    </subcellularLocation>
</comment>
<evidence type="ECO:0000256" key="1">
    <source>
        <dbReference type="ARBA" id="ARBA00004141"/>
    </source>
</evidence>
<feature type="transmembrane region" description="Helical" evidence="6">
    <location>
        <begin position="180"/>
        <end position="200"/>
    </location>
</feature>
<feature type="transmembrane region" description="Helical" evidence="6">
    <location>
        <begin position="300"/>
        <end position="321"/>
    </location>
</feature>
<feature type="compositionally biased region" description="Basic and acidic residues" evidence="5">
    <location>
        <begin position="49"/>
        <end position="67"/>
    </location>
</feature>
<feature type="transmembrane region" description="Helical" evidence="6">
    <location>
        <begin position="212"/>
        <end position="231"/>
    </location>
</feature>
<feature type="transmembrane region" description="Helical" evidence="6">
    <location>
        <begin position="271"/>
        <end position="294"/>
    </location>
</feature>
<evidence type="ECO:0000256" key="5">
    <source>
        <dbReference type="SAM" id="MobiDB-lite"/>
    </source>
</evidence>
<feature type="compositionally biased region" description="Basic and acidic residues" evidence="5">
    <location>
        <begin position="1"/>
        <end position="10"/>
    </location>
</feature>
<feature type="region of interest" description="Disordered" evidence="5">
    <location>
        <begin position="1"/>
        <end position="85"/>
    </location>
</feature>
<keyword evidence="9" id="KW-1185">Reference proteome</keyword>
<reference evidence="8 9" key="1">
    <citation type="submission" date="2024-01" db="EMBL/GenBank/DDBJ databases">
        <authorList>
            <person name="Allen C."/>
            <person name="Tagirdzhanova G."/>
        </authorList>
    </citation>
    <scope>NUCLEOTIDE SEQUENCE [LARGE SCALE GENOMIC DNA]</scope>
</reference>
<feature type="transmembrane region" description="Helical" evidence="6">
    <location>
        <begin position="520"/>
        <end position="542"/>
    </location>
</feature>
<dbReference type="Proteomes" id="UP001642482">
    <property type="component" value="Unassembled WGS sequence"/>
</dbReference>
<feature type="transmembrane region" description="Helical" evidence="6">
    <location>
        <begin position="143"/>
        <end position="168"/>
    </location>
</feature>
<dbReference type="InterPro" id="IPR036259">
    <property type="entry name" value="MFS_trans_sf"/>
</dbReference>
<dbReference type="InterPro" id="IPR020846">
    <property type="entry name" value="MFS_dom"/>
</dbReference>
<feature type="compositionally biased region" description="Polar residues" evidence="5">
    <location>
        <begin position="29"/>
        <end position="39"/>
    </location>
</feature>
<feature type="transmembrane region" description="Helical" evidence="6">
    <location>
        <begin position="414"/>
        <end position="434"/>
    </location>
</feature>
<keyword evidence="2 6" id="KW-0812">Transmembrane</keyword>